<dbReference type="Gene3D" id="3.20.20.150">
    <property type="entry name" value="Divalent-metal-dependent TIM barrel enzymes"/>
    <property type="match status" value="1"/>
</dbReference>
<evidence type="ECO:0000313" key="2">
    <source>
        <dbReference type="EMBL" id="QEM82495.1"/>
    </source>
</evidence>
<keyword evidence="3" id="KW-1185">Reference proteome</keyword>
<feature type="domain" description="Xylose isomerase-like TIM barrel" evidence="1">
    <location>
        <begin position="38"/>
        <end position="329"/>
    </location>
</feature>
<dbReference type="GO" id="GO:0016853">
    <property type="term" value="F:isomerase activity"/>
    <property type="evidence" value="ECO:0007669"/>
    <property type="project" value="UniProtKB-KW"/>
</dbReference>
<dbReference type="EMBL" id="CP038437">
    <property type="protein sequence ID" value="QEM82495.1"/>
    <property type="molecule type" value="Genomic_DNA"/>
</dbReference>
<reference evidence="2" key="1">
    <citation type="submission" date="2021-02" db="EMBL/GenBank/DDBJ databases">
        <title>Strain Y2R2, a novel species of the genus Halomonas.</title>
        <authorList>
            <person name="Huang H."/>
        </authorList>
    </citation>
    <scope>NUCLEOTIDE SEQUENCE</scope>
    <source>
        <strain evidence="2">Y2R2</strain>
    </source>
</reference>
<evidence type="ECO:0000259" key="1">
    <source>
        <dbReference type="Pfam" id="PF01261"/>
    </source>
</evidence>
<organism evidence="2 3">
    <name type="scientific">Halomonas binhaiensis</name>
    <dbReference type="NCBI Taxonomy" id="2562282"/>
    <lineage>
        <taxon>Bacteria</taxon>
        <taxon>Pseudomonadati</taxon>
        <taxon>Pseudomonadota</taxon>
        <taxon>Gammaproteobacteria</taxon>
        <taxon>Oceanospirillales</taxon>
        <taxon>Halomonadaceae</taxon>
        <taxon>Halomonas</taxon>
    </lineage>
</organism>
<gene>
    <name evidence="2" type="ORF">E4T21_13770</name>
</gene>
<accession>A0A5C1NK37</accession>
<protein>
    <submittedName>
        <fullName evidence="2">Sugar phosphate isomerase/epimerase</fullName>
    </submittedName>
</protein>
<dbReference type="PANTHER" id="PTHR12110">
    <property type="entry name" value="HYDROXYPYRUVATE ISOMERASE"/>
    <property type="match status" value="1"/>
</dbReference>
<evidence type="ECO:0000313" key="3">
    <source>
        <dbReference type="Proteomes" id="UP000324285"/>
    </source>
</evidence>
<dbReference type="KEGG" id="hbh:E4T21_13770"/>
<dbReference type="PANTHER" id="PTHR12110:SF21">
    <property type="entry name" value="XYLOSE ISOMERASE-LIKE TIM BARREL DOMAIN-CONTAINING PROTEIN"/>
    <property type="match status" value="1"/>
</dbReference>
<dbReference type="InterPro" id="IPR013022">
    <property type="entry name" value="Xyl_isomerase-like_TIM-brl"/>
</dbReference>
<sequence length="361" mass="40584">MTTQSQAQTYSGIQGPAIFLAQFLGTDAPFNSLESITQWAAELGYKGVQVPTQDPRLIDLELAADSQDYCDELQGRCAQAGVQISELSTHLQGQLVAVHPAFDEMFDDFAPASLRGKPVERQAWAVKQLQLAARASRRLGLKAHATFSGALLWPYVYPWPQRPAGLIEEGFKELANRWRPILDIFDQEGVDLCFEIHPGEDLHDGASFERFLEAVDHHPRANILFDPSHFVLQQLDYLGFIDRYHERIRMFHVKDAEFLPSASSGVYGGYQDWRERPGRFRSLGDGQVDFSAIFSKLTQYEYDGWAVLEWECCLKDAAQGAAEGAPFIARHMIQPATTSFDDFAAVATSPERNRRILGLNR</sequence>
<dbReference type="RefSeq" id="WP_149285619.1">
    <property type="nucleotide sequence ID" value="NZ_CP038437.2"/>
</dbReference>
<dbReference type="AlphaFoldDB" id="A0A5C1NK37"/>
<dbReference type="SUPFAM" id="SSF51658">
    <property type="entry name" value="Xylose isomerase-like"/>
    <property type="match status" value="1"/>
</dbReference>
<name>A0A5C1NK37_9GAMM</name>
<dbReference type="InterPro" id="IPR036237">
    <property type="entry name" value="Xyl_isomerase-like_sf"/>
</dbReference>
<keyword evidence="2" id="KW-0413">Isomerase</keyword>
<dbReference type="InterPro" id="IPR050312">
    <property type="entry name" value="IolE/XylAMocC-like"/>
</dbReference>
<dbReference type="Pfam" id="PF01261">
    <property type="entry name" value="AP_endonuc_2"/>
    <property type="match status" value="1"/>
</dbReference>
<dbReference type="OrthoDB" id="9779184at2"/>
<proteinExistence type="predicted"/>
<dbReference type="Proteomes" id="UP000324285">
    <property type="component" value="Chromosome"/>
</dbReference>